<organism evidence="2 3">
    <name type="scientific">Phyllostomus discolor</name>
    <name type="common">pale spear-nosed bat</name>
    <dbReference type="NCBI Taxonomy" id="89673"/>
    <lineage>
        <taxon>Eukaryota</taxon>
        <taxon>Metazoa</taxon>
        <taxon>Chordata</taxon>
        <taxon>Craniata</taxon>
        <taxon>Vertebrata</taxon>
        <taxon>Euteleostomi</taxon>
        <taxon>Mammalia</taxon>
        <taxon>Eutheria</taxon>
        <taxon>Laurasiatheria</taxon>
        <taxon>Chiroptera</taxon>
        <taxon>Yangochiroptera</taxon>
        <taxon>Phyllostomidae</taxon>
        <taxon>Phyllostominae</taxon>
        <taxon>Phyllostomus</taxon>
    </lineage>
</organism>
<protein>
    <submittedName>
        <fullName evidence="2">Uncharacterized protein</fullName>
    </submittedName>
</protein>
<proteinExistence type="predicted"/>
<reference evidence="2 3" key="1">
    <citation type="journal article" date="2020" name="Nature">
        <title>Six reference-quality genomes reveal evolution of bat adaptations.</title>
        <authorList>
            <person name="Jebb D."/>
            <person name="Huang Z."/>
            <person name="Pippel M."/>
            <person name="Hughes G.M."/>
            <person name="Lavrichenko K."/>
            <person name="Devanna P."/>
            <person name="Winkler S."/>
            <person name="Jermiin L.S."/>
            <person name="Skirmuntt E.C."/>
            <person name="Katzourakis A."/>
            <person name="Burkitt-Gray L."/>
            <person name="Ray D.A."/>
            <person name="Sullivan K.A.M."/>
            <person name="Roscito J.G."/>
            <person name="Kirilenko B.M."/>
            <person name="Davalos L.M."/>
            <person name="Corthals A.P."/>
            <person name="Power M.L."/>
            <person name="Jones G."/>
            <person name="Ransome R.D."/>
            <person name="Dechmann D.K.N."/>
            <person name="Locatelli A.G."/>
            <person name="Puechmaille S.J."/>
            <person name="Fedrigo O."/>
            <person name="Jarvis E.D."/>
            <person name="Hiller M."/>
            <person name="Vernes S.C."/>
            <person name="Myers E.W."/>
            <person name="Teeling E.C."/>
        </authorList>
    </citation>
    <scope>NUCLEOTIDE SEQUENCE [LARGE SCALE GENOMIC DNA]</scope>
    <source>
        <strain evidence="2">Bat1K_MPI-CBG_1</strain>
    </source>
</reference>
<dbReference type="Proteomes" id="UP000664940">
    <property type="component" value="Unassembled WGS sequence"/>
</dbReference>
<dbReference type="EMBL" id="JABVXQ010000015">
    <property type="protein sequence ID" value="KAF6074894.1"/>
    <property type="molecule type" value="Genomic_DNA"/>
</dbReference>
<feature type="region of interest" description="Disordered" evidence="1">
    <location>
        <begin position="1"/>
        <end position="27"/>
    </location>
</feature>
<gene>
    <name evidence="2" type="ORF">HJG60_009305</name>
</gene>
<evidence type="ECO:0000256" key="1">
    <source>
        <dbReference type="SAM" id="MobiDB-lite"/>
    </source>
</evidence>
<evidence type="ECO:0000313" key="2">
    <source>
        <dbReference type="EMBL" id="KAF6074894.1"/>
    </source>
</evidence>
<name>A0A833YI94_9CHIR</name>
<accession>A0A833YI94</accession>
<comment type="caution">
    <text evidence="2">The sequence shown here is derived from an EMBL/GenBank/DDBJ whole genome shotgun (WGS) entry which is preliminary data.</text>
</comment>
<sequence>MSCRGGSHLPLHWDLQQPNGSGQRRLSSLGLSSGVASLGPHHSEQNFTCLAGKTLEVLTRLPRHQILKPFAGRMALLWGLRSWAVIRRNPGDLPEAFISRRFFIPNERSGGSRSLKSWELRALANAQTRHLCLRRH</sequence>
<evidence type="ECO:0000313" key="3">
    <source>
        <dbReference type="Proteomes" id="UP000664940"/>
    </source>
</evidence>
<dbReference type="AlphaFoldDB" id="A0A833YI94"/>